<feature type="transmembrane region" description="Helical" evidence="1">
    <location>
        <begin position="233"/>
        <end position="253"/>
    </location>
</feature>
<keyword evidence="1" id="KW-0812">Transmembrane</keyword>
<gene>
    <name evidence="2" type="ORF">CVLEPA_LOCUS11713</name>
</gene>
<feature type="transmembrane region" description="Helical" evidence="1">
    <location>
        <begin position="15"/>
        <end position="36"/>
    </location>
</feature>
<dbReference type="Proteomes" id="UP001642483">
    <property type="component" value="Unassembled WGS sequence"/>
</dbReference>
<feature type="transmembrane region" description="Helical" evidence="1">
    <location>
        <begin position="61"/>
        <end position="83"/>
    </location>
</feature>
<proteinExistence type="predicted"/>
<sequence length="316" mass="36065">MENRTEFSGYVMQPLFYINALHTLIALYSLIALIIYEMKTLPKNWDVYIKDGSLTSKGMRLLPEIVCLASNVFLFALFFYFWIPDEILIASDFDSCQTSFFTQLVLMTASFTSLYLVMWIRLRYFYIHPLTRHLTSSCTRILCVASVCILLLGFCVIIIGTSASVSLRRRGNTCVIVSGKLMVDVATSMLAWHFPGFHIVVSGLFAYPIYKKRKYQETASIGNKDFFSVLRKLFVVAFVLILVDGSRTALQIVFRNNRLARRTSLEASFLIRLVITICSFSDWKARLCPWRKSTQISAMDNSFQTREPSSSIPPSA</sequence>
<organism evidence="2 3">
    <name type="scientific">Clavelina lepadiformis</name>
    <name type="common">Light-bulb sea squirt</name>
    <name type="synonym">Ascidia lepadiformis</name>
    <dbReference type="NCBI Taxonomy" id="159417"/>
    <lineage>
        <taxon>Eukaryota</taxon>
        <taxon>Metazoa</taxon>
        <taxon>Chordata</taxon>
        <taxon>Tunicata</taxon>
        <taxon>Ascidiacea</taxon>
        <taxon>Aplousobranchia</taxon>
        <taxon>Clavelinidae</taxon>
        <taxon>Clavelina</taxon>
    </lineage>
</organism>
<feature type="transmembrane region" description="Helical" evidence="1">
    <location>
        <begin position="103"/>
        <end position="120"/>
    </location>
</feature>
<dbReference type="EMBL" id="CAWYQH010000079">
    <property type="protein sequence ID" value="CAK8681518.1"/>
    <property type="molecule type" value="Genomic_DNA"/>
</dbReference>
<feature type="transmembrane region" description="Helical" evidence="1">
    <location>
        <begin position="141"/>
        <end position="163"/>
    </location>
</feature>
<keyword evidence="1" id="KW-1133">Transmembrane helix</keyword>
<feature type="transmembrane region" description="Helical" evidence="1">
    <location>
        <begin position="190"/>
        <end position="210"/>
    </location>
</feature>
<accession>A0ABP0FPF1</accession>
<evidence type="ECO:0000313" key="3">
    <source>
        <dbReference type="Proteomes" id="UP001642483"/>
    </source>
</evidence>
<evidence type="ECO:0000313" key="2">
    <source>
        <dbReference type="EMBL" id="CAK8681518.1"/>
    </source>
</evidence>
<evidence type="ECO:0000256" key="1">
    <source>
        <dbReference type="SAM" id="Phobius"/>
    </source>
</evidence>
<protein>
    <submittedName>
        <fullName evidence="2">Uncharacterized protein</fullName>
    </submittedName>
</protein>
<keyword evidence="3" id="KW-1185">Reference proteome</keyword>
<keyword evidence="1" id="KW-0472">Membrane</keyword>
<comment type="caution">
    <text evidence="2">The sequence shown here is derived from an EMBL/GenBank/DDBJ whole genome shotgun (WGS) entry which is preliminary data.</text>
</comment>
<reference evidence="2 3" key="1">
    <citation type="submission" date="2024-02" db="EMBL/GenBank/DDBJ databases">
        <authorList>
            <person name="Daric V."/>
            <person name="Darras S."/>
        </authorList>
    </citation>
    <scope>NUCLEOTIDE SEQUENCE [LARGE SCALE GENOMIC DNA]</scope>
</reference>
<name>A0ABP0FPF1_CLALP</name>